<gene>
    <name evidence="1" type="ORF">SCALOS_LOCUS846</name>
</gene>
<dbReference type="EMBL" id="CAJVPM010000443">
    <property type="protein sequence ID" value="CAG8444590.1"/>
    <property type="molecule type" value="Genomic_DNA"/>
</dbReference>
<name>A0ACA9K010_9GLOM</name>
<proteinExistence type="predicted"/>
<evidence type="ECO:0000313" key="2">
    <source>
        <dbReference type="Proteomes" id="UP000789860"/>
    </source>
</evidence>
<dbReference type="Proteomes" id="UP000789860">
    <property type="component" value="Unassembled WGS sequence"/>
</dbReference>
<accession>A0ACA9K010</accession>
<organism evidence="1 2">
    <name type="scientific">Scutellospora calospora</name>
    <dbReference type="NCBI Taxonomy" id="85575"/>
    <lineage>
        <taxon>Eukaryota</taxon>
        <taxon>Fungi</taxon>
        <taxon>Fungi incertae sedis</taxon>
        <taxon>Mucoromycota</taxon>
        <taxon>Glomeromycotina</taxon>
        <taxon>Glomeromycetes</taxon>
        <taxon>Diversisporales</taxon>
        <taxon>Gigasporaceae</taxon>
        <taxon>Scutellospora</taxon>
    </lineage>
</organism>
<evidence type="ECO:0000313" key="1">
    <source>
        <dbReference type="EMBL" id="CAG8444590.1"/>
    </source>
</evidence>
<protein>
    <submittedName>
        <fullName evidence="1">11243_t:CDS:1</fullName>
    </submittedName>
</protein>
<keyword evidence="2" id="KW-1185">Reference proteome</keyword>
<comment type="caution">
    <text evidence="1">The sequence shown here is derived from an EMBL/GenBank/DDBJ whole genome shotgun (WGS) entry which is preliminary data.</text>
</comment>
<reference evidence="1" key="1">
    <citation type="submission" date="2021-06" db="EMBL/GenBank/DDBJ databases">
        <authorList>
            <person name="Kallberg Y."/>
            <person name="Tangrot J."/>
            <person name="Rosling A."/>
        </authorList>
    </citation>
    <scope>NUCLEOTIDE SEQUENCE</scope>
    <source>
        <strain evidence="1">AU212A</strain>
    </source>
</reference>
<sequence length="72" mass="8439">MDKYLHAILLRMEKKYCLEEVNEECIILEYSTNSSVIVIFFQVLNSVCSLSIMLFHVIFDYALIAFILDLTK</sequence>